<dbReference type="PANTHER" id="PTHR31297">
    <property type="entry name" value="GLUCAN ENDO-1,6-BETA-GLUCOSIDASE B"/>
    <property type="match status" value="1"/>
</dbReference>
<dbReference type="SUPFAM" id="SSF51445">
    <property type="entry name" value="(Trans)glycosidases"/>
    <property type="match status" value="1"/>
</dbReference>
<evidence type="ECO:0000259" key="6">
    <source>
        <dbReference type="Pfam" id="PF00150"/>
    </source>
</evidence>
<dbReference type="GO" id="GO:0005576">
    <property type="term" value="C:extracellular region"/>
    <property type="evidence" value="ECO:0007669"/>
    <property type="project" value="TreeGrafter"/>
</dbReference>
<evidence type="ECO:0000256" key="3">
    <source>
        <dbReference type="ARBA" id="ARBA00023295"/>
    </source>
</evidence>
<evidence type="ECO:0000256" key="1">
    <source>
        <dbReference type="ARBA" id="ARBA00005641"/>
    </source>
</evidence>
<evidence type="ECO:0000256" key="5">
    <source>
        <dbReference type="SAM" id="MobiDB-lite"/>
    </source>
</evidence>
<dbReference type="GO" id="GO:0046557">
    <property type="term" value="F:glucan endo-1,6-beta-glucosidase activity"/>
    <property type="evidence" value="ECO:0007669"/>
    <property type="project" value="TreeGrafter"/>
</dbReference>
<dbReference type="GO" id="GO:0009251">
    <property type="term" value="P:glucan catabolic process"/>
    <property type="evidence" value="ECO:0007669"/>
    <property type="project" value="TreeGrafter"/>
</dbReference>
<proteinExistence type="inferred from homology"/>
<dbReference type="GO" id="GO:0009986">
    <property type="term" value="C:cell surface"/>
    <property type="evidence" value="ECO:0007669"/>
    <property type="project" value="TreeGrafter"/>
</dbReference>
<sequence length="542" mass="60492">MPIFAKLSNKVRSLVDDSKPPGSSFPGTGVNSQQQQQSFSQPGSEAGGRIPIGNGSKSEIMRYRFWAGVNLGSWFTLEKWISSSPFEGAAPPGGSDLDICKSGRPKEEIKRKLEQHWDTWIVESDFEFLAQRGINSIRLPISYYHLSGLDPSLVKDTEFDFTVEIYQGAWSRITRAFEWANRYHIGVLVDLHAVPGKQNPDAHAGASHEALLFTHQKYQAQTVRTLEVLLRAIAGVENVIGLELMNEPAACPQLQKFHLNTLNRLRSICGPDFPLMISDAWQLEAGLKIYFPTSSFILLDTHVYRCFTSDDCAKSAERHAEEVRGDLSGRLGTDLVQKSESGGGRVIVGEWSGALNPGSLNGSQGGEQDAKRRNFVRAQLEVFEGKTSGYFFWTYRKQDGWDAGWSFKDACRAEIIPVFLGPKHKGNVQISPDLLSQRRQFATNAHSQYWDKAVRRPMEHDRFQSGYTTGWEDALHFLSSGTVYGNGPAAEIPAAGGQWKVRRFEEHIAQRGSGEFAWEWGHGFDQGRQAATEAWKTSSLLS</sequence>
<evidence type="ECO:0000256" key="2">
    <source>
        <dbReference type="ARBA" id="ARBA00022801"/>
    </source>
</evidence>
<accession>A0A0F7SE43</accession>
<dbReference type="PANTHER" id="PTHR31297:SF43">
    <property type="entry name" value="GLUCAN 1,3-BETA-GLUCOSIDASE 3"/>
    <property type="match status" value="1"/>
</dbReference>
<name>A0A0F7SE43_PHARH</name>
<reference evidence="7" key="1">
    <citation type="submission" date="2014-08" db="EMBL/GenBank/DDBJ databases">
        <authorList>
            <person name="Sharma Rahul"/>
            <person name="Thines Marco"/>
        </authorList>
    </citation>
    <scope>NUCLEOTIDE SEQUENCE</scope>
</reference>
<feature type="compositionally biased region" description="Low complexity" evidence="5">
    <location>
        <begin position="32"/>
        <end position="41"/>
    </location>
</feature>
<feature type="region of interest" description="Disordered" evidence="5">
    <location>
        <begin position="1"/>
        <end position="52"/>
    </location>
</feature>
<organism evidence="7">
    <name type="scientific">Phaffia rhodozyma</name>
    <name type="common">Yeast</name>
    <name type="synonym">Xanthophyllomyces dendrorhous</name>
    <dbReference type="NCBI Taxonomy" id="264483"/>
    <lineage>
        <taxon>Eukaryota</taxon>
        <taxon>Fungi</taxon>
        <taxon>Dikarya</taxon>
        <taxon>Basidiomycota</taxon>
        <taxon>Agaricomycotina</taxon>
        <taxon>Tremellomycetes</taxon>
        <taxon>Cystofilobasidiales</taxon>
        <taxon>Mrakiaceae</taxon>
        <taxon>Phaffia</taxon>
    </lineage>
</organism>
<protein>
    <submittedName>
        <fullName evidence="7">Glycoside hydrolase, superfamily</fullName>
    </submittedName>
</protein>
<dbReference type="Pfam" id="PF00150">
    <property type="entry name" value="Cellulase"/>
    <property type="match status" value="1"/>
</dbReference>
<dbReference type="InterPro" id="IPR017853">
    <property type="entry name" value="GH"/>
</dbReference>
<feature type="domain" description="Glycoside hydrolase family 5" evidence="6">
    <location>
        <begin position="113"/>
        <end position="396"/>
    </location>
</feature>
<dbReference type="AlphaFoldDB" id="A0A0F7SE43"/>
<dbReference type="EMBL" id="LN483116">
    <property type="protein sequence ID" value="CDZ96181.1"/>
    <property type="molecule type" value="Genomic_DNA"/>
</dbReference>
<evidence type="ECO:0000256" key="4">
    <source>
        <dbReference type="RuleBase" id="RU361153"/>
    </source>
</evidence>
<dbReference type="InterPro" id="IPR001547">
    <property type="entry name" value="Glyco_hydro_5"/>
</dbReference>
<dbReference type="Gene3D" id="3.20.20.80">
    <property type="entry name" value="Glycosidases"/>
    <property type="match status" value="1"/>
</dbReference>
<dbReference type="InterPro" id="IPR050386">
    <property type="entry name" value="Glycosyl_hydrolase_5"/>
</dbReference>
<comment type="similarity">
    <text evidence="1 4">Belongs to the glycosyl hydrolase 5 (cellulase A) family.</text>
</comment>
<keyword evidence="3 4" id="KW-0326">Glycosidase</keyword>
<keyword evidence="2 4" id="KW-0378">Hydrolase</keyword>
<evidence type="ECO:0000313" key="7">
    <source>
        <dbReference type="EMBL" id="CDZ96181.1"/>
    </source>
</evidence>